<dbReference type="Gene3D" id="1.20.120.310">
    <property type="entry name" value="ERV/ALR sulfhydryl oxidase domain"/>
    <property type="match status" value="1"/>
</dbReference>
<accession>A0A8T0H0Y4</accession>
<name>A0A8T0H0Y4_CERPU</name>
<dbReference type="EC" id="1.8.3.2" evidence="8"/>
<evidence type="ECO:0000256" key="1">
    <source>
        <dbReference type="ARBA" id="ARBA00001974"/>
    </source>
</evidence>
<dbReference type="OrthoDB" id="17199at2759"/>
<dbReference type="PANTHER" id="PTHR12645">
    <property type="entry name" value="ALR/ERV"/>
    <property type="match status" value="1"/>
</dbReference>
<evidence type="ECO:0000256" key="7">
    <source>
        <dbReference type="ARBA" id="ARBA00054445"/>
    </source>
</evidence>
<keyword evidence="3 8" id="KW-0274">FAD</keyword>
<evidence type="ECO:0000313" key="11">
    <source>
        <dbReference type="Proteomes" id="UP000822688"/>
    </source>
</evidence>
<comment type="function">
    <text evidence="7">FAD-dependent sulfhydryl oxidase that catalyzes disulfide bond formation. Oxidizes thioredoxin in vitro. Required for the import and folding of small cysteine-containing proteins in the mitochondrial intermembrane space, and can act independently of the oxidoreductase MIA40. Can oxidize the cytochrome c oxidase assembly protein COX19, a typical substrate of MIA40.</text>
</comment>
<evidence type="ECO:0000256" key="5">
    <source>
        <dbReference type="ARBA" id="ARBA00023157"/>
    </source>
</evidence>
<proteinExistence type="predicted"/>
<reference evidence="10" key="1">
    <citation type="submission" date="2020-06" db="EMBL/GenBank/DDBJ databases">
        <title>WGS assembly of Ceratodon purpureus strain R40.</title>
        <authorList>
            <person name="Carey S.B."/>
            <person name="Jenkins J."/>
            <person name="Shu S."/>
            <person name="Lovell J.T."/>
            <person name="Sreedasyam A."/>
            <person name="Maumus F."/>
            <person name="Tiley G.P."/>
            <person name="Fernandez-Pozo N."/>
            <person name="Barry K."/>
            <person name="Chen C."/>
            <person name="Wang M."/>
            <person name="Lipzen A."/>
            <person name="Daum C."/>
            <person name="Saski C.A."/>
            <person name="Payton A.C."/>
            <person name="Mcbreen J.C."/>
            <person name="Conrad R.E."/>
            <person name="Kollar L.M."/>
            <person name="Olsson S."/>
            <person name="Huttunen S."/>
            <person name="Landis J.B."/>
            <person name="Wickett N.J."/>
            <person name="Johnson M.G."/>
            <person name="Rensing S.A."/>
            <person name="Grimwood J."/>
            <person name="Schmutz J."/>
            <person name="Mcdaniel S.F."/>
        </authorList>
    </citation>
    <scope>NUCLEOTIDE SEQUENCE</scope>
    <source>
        <strain evidence="10">R40</strain>
    </source>
</reference>
<comment type="cofactor">
    <cofactor evidence="1 8">
        <name>FAD</name>
        <dbReference type="ChEBI" id="CHEBI:57692"/>
    </cofactor>
</comment>
<feature type="domain" description="ERV/ALR sulfhydryl oxidase" evidence="9">
    <location>
        <begin position="82"/>
        <end position="182"/>
    </location>
</feature>
<keyword evidence="5" id="KW-1015">Disulfide bond</keyword>
<evidence type="ECO:0000313" key="10">
    <source>
        <dbReference type="EMBL" id="KAG0563718.1"/>
    </source>
</evidence>
<dbReference type="GO" id="GO:0050660">
    <property type="term" value="F:flavin adenine dinucleotide binding"/>
    <property type="evidence" value="ECO:0007669"/>
    <property type="project" value="TreeGrafter"/>
</dbReference>
<dbReference type="EMBL" id="CM026429">
    <property type="protein sequence ID" value="KAG0563718.1"/>
    <property type="molecule type" value="Genomic_DNA"/>
</dbReference>
<evidence type="ECO:0000256" key="3">
    <source>
        <dbReference type="ARBA" id="ARBA00022827"/>
    </source>
</evidence>
<comment type="catalytic activity">
    <reaction evidence="6">
        <text>2 R'C(R)SH + O2 = R'C(R)S-S(R)CR' + H2O2</text>
        <dbReference type="Rhea" id="RHEA:17357"/>
        <dbReference type="ChEBI" id="CHEBI:15379"/>
        <dbReference type="ChEBI" id="CHEBI:16240"/>
        <dbReference type="ChEBI" id="CHEBI:16520"/>
        <dbReference type="ChEBI" id="CHEBI:17412"/>
        <dbReference type="EC" id="1.8.3.2"/>
    </reaction>
    <physiologicalReaction direction="left-to-right" evidence="6">
        <dbReference type="Rhea" id="RHEA:17358"/>
    </physiologicalReaction>
</comment>
<dbReference type="Proteomes" id="UP000822688">
    <property type="component" value="Chromosome 8"/>
</dbReference>
<comment type="caution">
    <text evidence="10">The sequence shown here is derived from an EMBL/GenBank/DDBJ whole genome shotgun (WGS) entry which is preliminary data.</text>
</comment>
<dbReference type="InterPro" id="IPR017905">
    <property type="entry name" value="ERV/ALR_sulphydryl_oxidase"/>
</dbReference>
<evidence type="ECO:0000256" key="8">
    <source>
        <dbReference type="RuleBase" id="RU371123"/>
    </source>
</evidence>
<evidence type="ECO:0000259" key="9">
    <source>
        <dbReference type="PROSITE" id="PS51324"/>
    </source>
</evidence>
<protein>
    <recommendedName>
        <fullName evidence="8">Sulfhydryl oxidase</fullName>
        <ecNumber evidence="8">1.8.3.2</ecNumber>
    </recommendedName>
</protein>
<dbReference type="InterPro" id="IPR036774">
    <property type="entry name" value="ERV/ALR_sulphydryl_oxid_sf"/>
</dbReference>
<dbReference type="GO" id="GO:0016971">
    <property type="term" value="F:flavin-dependent sulfhydryl oxidase activity"/>
    <property type="evidence" value="ECO:0007669"/>
    <property type="project" value="InterPro"/>
</dbReference>
<gene>
    <name evidence="10" type="ORF">KC19_8G053900</name>
</gene>
<dbReference type="PANTHER" id="PTHR12645:SF0">
    <property type="entry name" value="FAD-LINKED SULFHYDRYL OXIDASE ALR"/>
    <property type="match status" value="1"/>
</dbReference>
<dbReference type="Pfam" id="PF04777">
    <property type="entry name" value="Evr1_Alr"/>
    <property type="match status" value="1"/>
</dbReference>
<keyword evidence="4 8" id="KW-0560">Oxidoreductase</keyword>
<evidence type="ECO:0000256" key="6">
    <source>
        <dbReference type="ARBA" id="ARBA00052964"/>
    </source>
</evidence>
<dbReference type="FunFam" id="1.20.120.310:FF:000002">
    <property type="entry name" value="Sulfhydryl oxidase"/>
    <property type="match status" value="1"/>
</dbReference>
<organism evidence="10 11">
    <name type="scientific">Ceratodon purpureus</name>
    <name type="common">Fire moss</name>
    <name type="synonym">Dicranum purpureum</name>
    <dbReference type="NCBI Taxonomy" id="3225"/>
    <lineage>
        <taxon>Eukaryota</taxon>
        <taxon>Viridiplantae</taxon>
        <taxon>Streptophyta</taxon>
        <taxon>Embryophyta</taxon>
        <taxon>Bryophyta</taxon>
        <taxon>Bryophytina</taxon>
        <taxon>Bryopsida</taxon>
        <taxon>Dicranidae</taxon>
        <taxon>Pseudoditrichales</taxon>
        <taxon>Ditrichaceae</taxon>
        <taxon>Ceratodon</taxon>
    </lineage>
</organism>
<keyword evidence="2 8" id="KW-0285">Flavoprotein</keyword>
<dbReference type="AlphaFoldDB" id="A0A8T0H0Y4"/>
<dbReference type="InterPro" id="IPR039799">
    <property type="entry name" value="ALR/ERV"/>
</dbReference>
<dbReference type="PROSITE" id="PS51324">
    <property type="entry name" value="ERV_ALR"/>
    <property type="match status" value="1"/>
</dbReference>
<evidence type="ECO:0000256" key="4">
    <source>
        <dbReference type="ARBA" id="ARBA00023002"/>
    </source>
</evidence>
<dbReference type="SUPFAM" id="SSF69000">
    <property type="entry name" value="FAD-dependent thiol oxidase"/>
    <property type="match status" value="1"/>
</dbReference>
<evidence type="ECO:0000256" key="2">
    <source>
        <dbReference type="ARBA" id="ARBA00022630"/>
    </source>
</evidence>
<sequence length="197" mass="22221">MGAGGRHWELLVQKFRVSACAGVDKSRIQDAARDRQDEDESADQKKIWVEEVLIKEEGEGSELGGSETDFLLEETVKVDLGETVTKEELGRSTWTFLHTLSAQFPKKPTKQQQRDAKELMAIISRLYPCQTCAEHFKEVLKTHPPKTGSGYELAEWMCQVHNIVNKSLGKPEFPCDQVDLRWGAFDCDGACSIHPQK</sequence>
<keyword evidence="11" id="KW-1185">Reference proteome</keyword>
<dbReference type="GO" id="GO:0005739">
    <property type="term" value="C:mitochondrion"/>
    <property type="evidence" value="ECO:0007669"/>
    <property type="project" value="TreeGrafter"/>
</dbReference>